<organism evidence="1 2">
    <name type="scientific">Aureobasidium subglaciale (strain EXF-2481)</name>
    <name type="common">Aureobasidium pullulans var. subglaciale</name>
    <dbReference type="NCBI Taxonomy" id="1043005"/>
    <lineage>
        <taxon>Eukaryota</taxon>
        <taxon>Fungi</taxon>
        <taxon>Dikarya</taxon>
        <taxon>Ascomycota</taxon>
        <taxon>Pezizomycotina</taxon>
        <taxon>Dothideomycetes</taxon>
        <taxon>Dothideomycetidae</taxon>
        <taxon>Dothideales</taxon>
        <taxon>Saccotheciaceae</taxon>
        <taxon>Aureobasidium</taxon>
    </lineage>
</organism>
<proteinExistence type="predicted"/>
<evidence type="ECO:0000313" key="1">
    <source>
        <dbReference type="EMBL" id="KEQ98131.1"/>
    </source>
</evidence>
<dbReference type="RefSeq" id="XP_013346589.1">
    <property type="nucleotide sequence ID" value="XM_013491135.1"/>
</dbReference>
<name>A0A074ZHV9_AURSE</name>
<sequence>MPPTTETSTTLTLAELTEEERKTCQKTVRPNCMTFNDAKGREYSIHIPLERYDEALKFFIDSNWDELKKFDKWNNQSYKDHEIMVDK</sequence>
<dbReference type="HOGENOM" id="CLU_189328_0_0_1"/>
<dbReference type="GeneID" id="25362534"/>
<dbReference type="OrthoDB" id="3919839at2759"/>
<dbReference type="InParanoid" id="A0A074ZHV9"/>
<reference evidence="1 2" key="1">
    <citation type="journal article" date="2014" name="BMC Genomics">
        <title>Genome sequencing of four Aureobasidium pullulans varieties: biotechnological potential, stress tolerance, and description of new species.</title>
        <authorList>
            <person name="Gostin Ar C."/>
            <person name="Ohm R.A."/>
            <person name="Kogej T."/>
            <person name="Sonjak S."/>
            <person name="Turk M."/>
            <person name="Zajc J."/>
            <person name="Zalar P."/>
            <person name="Grube M."/>
            <person name="Sun H."/>
            <person name="Han J."/>
            <person name="Sharma A."/>
            <person name="Chiniquy J."/>
            <person name="Ngan C.Y."/>
            <person name="Lipzen A."/>
            <person name="Barry K."/>
            <person name="Grigoriev I.V."/>
            <person name="Gunde-Cimerman N."/>
        </authorList>
    </citation>
    <scope>NUCLEOTIDE SEQUENCE [LARGE SCALE GENOMIC DNA]</scope>
    <source>
        <strain evidence="1 2">EXF-2481</strain>
    </source>
</reference>
<dbReference type="Proteomes" id="UP000030641">
    <property type="component" value="Unassembled WGS sequence"/>
</dbReference>
<gene>
    <name evidence="1" type="ORF">AUEXF2481DRAFT_2107</name>
</gene>
<accession>A0A074ZHV9</accession>
<keyword evidence="2" id="KW-1185">Reference proteome</keyword>
<protein>
    <submittedName>
        <fullName evidence="1">Uncharacterized protein</fullName>
    </submittedName>
</protein>
<dbReference type="EMBL" id="KL584752">
    <property type="protein sequence ID" value="KEQ98131.1"/>
    <property type="molecule type" value="Genomic_DNA"/>
</dbReference>
<dbReference type="AlphaFoldDB" id="A0A074ZHV9"/>
<evidence type="ECO:0000313" key="2">
    <source>
        <dbReference type="Proteomes" id="UP000030641"/>
    </source>
</evidence>